<dbReference type="Proteomes" id="UP000199459">
    <property type="component" value="Unassembled WGS sequence"/>
</dbReference>
<evidence type="ECO:0008006" key="3">
    <source>
        <dbReference type="Google" id="ProtNLM"/>
    </source>
</evidence>
<dbReference type="RefSeq" id="WP_090634924.1">
    <property type="nucleotide sequence ID" value="NZ_FOCP01000048.1"/>
</dbReference>
<accession>A0A1H8J2B6</accession>
<dbReference type="AlphaFoldDB" id="A0A1H8J2B6"/>
<protein>
    <recommendedName>
        <fullName evidence="3">DUF4376 domain-containing protein</fullName>
    </recommendedName>
</protein>
<dbReference type="STRING" id="917.SAMN05216326_12733"/>
<evidence type="ECO:0000313" key="1">
    <source>
        <dbReference type="EMBL" id="SEN74347.1"/>
    </source>
</evidence>
<organism evidence="1 2">
    <name type="scientific">Nitrosomonas marina</name>
    <dbReference type="NCBI Taxonomy" id="917"/>
    <lineage>
        <taxon>Bacteria</taxon>
        <taxon>Pseudomonadati</taxon>
        <taxon>Pseudomonadota</taxon>
        <taxon>Betaproteobacteria</taxon>
        <taxon>Nitrosomonadales</taxon>
        <taxon>Nitrosomonadaceae</taxon>
        <taxon>Nitrosomonas</taxon>
    </lineage>
</organism>
<dbReference type="OrthoDB" id="9179684at2"/>
<reference evidence="1 2" key="1">
    <citation type="submission" date="2016-10" db="EMBL/GenBank/DDBJ databases">
        <authorList>
            <person name="de Groot N.N."/>
        </authorList>
    </citation>
    <scope>NUCLEOTIDE SEQUENCE [LARGE SCALE GENOMIC DNA]</scope>
    <source>
        <strain evidence="1 2">Nm22</strain>
    </source>
</reference>
<sequence length="167" mass="17850">MAINYTEKGNGLHSAINMAGHSLKQINGEWVSDDDVAVQSIIDGYPLSLTIAEFKRKVDAHATMLRNKAVDGVSPGEMASWPIKKAEAESYSLTLDPADAPTLNIEATARGVSLQSIVDRVIENSAALTGLEAQIAGVSGMHKDAIEAMQDFSAIVSYNYKTGWPSV</sequence>
<name>A0A1H8J2B6_9PROT</name>
<dbReference type="EMBL" id="FOCP01000048">
    <property type="protein sequence ID" value="SEN74347.1"/>
    <property type="molecule type" value="Genomic_DNA"/>
</dbReference>
<gene>
    <name evidence="1" type="ORF">SAMN05216325_1484</name>
</gene>
<proteinExistence type="predicted"/>
<evidence type="ECO:0000313" key="2">
    <source>
        <dbReference type="Proteomes" id="UP000199459"/>
    </source>
</evidence>